<evidence type="ECO:0000313" key="2">
    <source>
        <dbReference type="EMBL" id="GAA0149107.1"/>
    </source>
</evidence>
<feature type="compositionally biased region" description="Basic and acidic residues" evidence="1">
    <location>
        <begin position="34"/>
        <end position="45"/>
    </location>
</feature>
<feature type="compositionally biased region" description="Basic and acidic residues" evidence="1">
    <location>
        <begin position="470"/>
        <end position="479"/>
    </location>
</feature>
<dbReference type="PANTHER" id="PTHR33318">
    <property type="entry name" value="ASPARTYL/GLUTAMYL-TRNA(ASN/GLN) AMIDOTRANSFERASE SUBUNIT"/>
    <property type="match status" value="1"/>
</dbReference>
<dbReference type="Proteomes" id="UP001454036">
    <property type="component" value="Unassembled WGS sequence"/>
</dbReference>
<feature type="compositionally biased region" description="Basic residues" evidence="1">
    <location>
        <begin position="15"/>
        <end position="31"/>
    </location>
</feature>
<comment type="caution">
    <text evidence="2">The sequence shown here is derived from an EMBL/GenBank/DDBJ whole genome shotgun (WGS) entry which is preliminary data.</text>
</comment>
<feature type="region of interest" description="Disordered" evidence="1">
    <location>
        <begin position="255"/>
        <end position="307"/>
    </location>
</feature>
<feature type="compositionally biased region" description="Polar residues" evidence="1">
    <location>
        <begin position="442"/>
        <end position="469"/>
    </location>
</feature>
<dbReference type="GO" id="GO:0007142">
    <property type="term" value="P:male meiosis II"/>
    <property type="evidence" value="ECO:0007669"/>
    <property type="project" value="InterPro"/>
</dbReference>
<dbReference type="InterPro" id="IPR039300">
    <property type="entry name" value="JASON"/>
</dbReference>
<feature type="compositionally biased region" description="Acidic residues" evidence="1">
    <location>
        <begin position="143"/>
        <end position="166"/>
    </location>
</feature>
<protein>
    <submittedName>
        <fullName evidence="2">RNA processing factor</fullName>
    </submittedName>
</protein>
<feature type="compositionally biased region" description="Polar residues" evidence="1">
    <location>
        <begin position="279"/>
        <end position="293"/>
    </location>
</feature>
<dbReference type="AlphaFoldDB" id="A0AAV3PBN1"/>
<evidence type="ECO:0000256" key="1">
    <source>
        <dbReference type="SAM" id="MobiDB-lite"/>
    </source>
</evidence>
<feature type="compositionally biased region" description="Polar residues" evidence="1">
    <location>
        <begin position="118"/>
        <end position="137"/>
    </location>
</feature>
<feature type="compositionally biased region" description="Polar residues" evidence="1">
    <location>
        <begin position="418"/>
        <end position="429"/>
    </location>
</feature>
<proteinExistence type="predicted"/>
<feature type="region of interest" description="Disordered" evidence="1">
    <location>
        <begin position="11"/>
        <end position="78"/>
    </location>
</feature>
<evidence type="ECO:0000313" key="3">
    <source>
        <dbReference type="Proteomes" id="UP001454036"/>
    </source>
</evidence>
<dbReference type="EMBL" id="BAABME010001351">
    <property type="protein sequence ID" value="GAA0149107.1"/>
    <property type="molecule type" value="Genomic_DNA"/>
</dbReference>
<name>A0AAV3PBN1_LITER</name>
<feature type="compositionally biased region" description="Polar residues" evidence="1">
    <location>
        <begin position="322"/>
        <end position="351"/>
    </location>
</feature>
<dbReference type="PANTHER" id="PTHR33318:SF4">
    <property type="entry name" value="OS04G0511700 PROTEIN"/>
    <property type="match status" value="1"/>
</dbReference>
<accession>A0AAV3PBN1</accession>
<organism evidence="2 3">
    <name type="scientific">Lithospermum erythrorhizon</name>
    <name type="common">Purple gromwell</name>
    <name type="synonym">Lithospermum officinale var. erythrorhizon</name>
    <dbReference type="NCBI Taxonomy" id="34254"/>
    <lineage>
        <taxon>Eukaryota</taxon>
        <taxon>Viridiplantae</taxon>
        <taxon>Streptophyta</taxon>
        <taxon>Embryophyta</taxon>
        <taxon>Tracheophyta</taxon>
        <taxon>Spermatophyta</taxon>
        <taxon>Magnoliopsida</taxon>
        <taxon>eudicotyledons</taxon>
        <taxon>Gunneridae</taxon>
        <taxon>Pentapetalae</taxon>
        <taxon>asterids</taxon>
        <taxon>lamiids</taxon>
        <taxon>Boraginales</taxon>
        <taxon>Boraginaceae</taxon>
        <taxon>Boraginoideae</taxon>
        <taxon>Lithospermeae</taxon>
        <taxon>Lithospermum</taxon>
    </lineage>
</organism>
<keyword evidence="3" id="KW-1185">Reference proteome</keyword>
<gene>
    <name evidence="2" type="ORF">LIER_08370</name>
</gene>
<feature type="region of interest" description="Disordered" evidence="1">
    <location>
        <begin position="322"/>
        <end position="352"/>
    </location>
</feature>
<reference evidence="2 3" key="1">
    <citation type="submission" date="2024-01" db="EMBL/GenBank/DDBJ databases">
        <title>The complete chloroplast genome sequence of Lithospermum erythrorhizon: insights into the phylogenetic relationship among Boraginaceae species and the maternal lineages of purple gromwells.</title>
        <authorList>
            <person name="Okada T."/>
            <person name="Watanabe K."/>
        </authorList>
    </citation>
    <scope>NUCLEOTIDE SEQUENCE [LARGE SCALE GENOMIC DNA]</scope>
</reference>
<feature type="region of interest" description="Disordered" evidence="1">
    <location>
        <begin position="374"/>
        <end position="501"/>
    </location>
</feature>
<feature type="region of interest" description="Disordered" evidence="1">
    <location>
        <begin position="112"/>
        <end position="186"/>
    </location>
</feature>
<sequence length="501" mass="55103">MGCFLDCFGKDGTRRNKRNNKIPKCQQRHGMRNAAERGTRVDHGTPKRATVPVDVVPEQTVPEEQFSTSPKKRVTFDSNVKTYEPVQVFDSTDSLLGEDRVREEFKENVVKLRDDDSVSGNDSNTSSAGSYPQNHRYQNCRESDDEAEEYGDSDLDDDDDGDDVGEIDDHGVRKFGGSQEKEVWSESGVTELTGLLTKKPLVRMNSEEVNSPFKASGLADEGNGVKAGYARDRSTYVHPVLNPVENLSQWKAAKSKGTPLSLKAQKENSAADFEVPRMSVSSEPSFKHLSSLSKPKPNQLKNTNQDTSVDASLSNWLVSPETTPVKKTNRSSGLETITSERSGSQCSNSPISFEDRPILGVLTVEELRYMSATISPRKSPSHSPDDMPIIGTVGTYWNNRSSKKDSDGSISPFKGNKSAINSPRKSPTHSPDDMAIIGTVGTYWNDTSSTKDSAPGSKSSFKGIPNTTSKYREDKKVEWHSTPFETRLERALNSGGAAELD</sequence>